<evidence type="ECO:0000313" key="2">
    <source>
        <dbReference type="RefSeq" id="XP_023591157.1"/>
    </source>
</evidence>
<proteinExistence type="predicted"/>
<dbReference type="STRING" id="127582.A0A2Y9R9L4"/>
<dbReference type="Proteomes" id="UP000248480">
    <property type="component" value="Unplaced"/>
</dbReference>
<keyword evidence="1" id="KW-1185">Reference proteome</keyword>
<organism evidence="1 2">
    <name type="scientific">Trichechus manatus latirostris</name>
    <name type="common">Florida manatee</name>
    <dbReference type="NCBI Taxonomy" id="127582"/>
    <lineage>
        <taxon>Eukaryota</taxon>
        <taxon>Metazoa</taxon>
        <taxon>Chordata</taxon>
        <taxon>Craniata</taxon>
        <taxon>Vertebrata</taxon>
        <taxon>Euteleostomi</taxon>
        <taxon>Mammalia</taxon>
        <taxon>Eutheria</taxon>
        <taxon>Afrotheria</taxon>
        <taxon>Sirenia</taxon>
        <taxon>Trichechidae</taxon>
        <taxon>Trichechus</taxon>
    </lineage>
</organism>
<name>A0A2Y9R9L4_TRIMA</name>
<dbReference type="KEGG" id="tmu:111821350"/>
<dbReference type="GeneID" id="111821350"/>
<dbReference type="AlphaFoldDB" id="A0A2Y9R9L4"/>
<dbReference type="RefSeq" id="XP_023591157.1">
    <property type="nucleotide sequence ID" value="XM_023735389.1"/>
</dbReference>
<reference evidence="2" key="1">
    <citation type="submission" date="2025-08" db="UniProtKB">
        <authorList>
            <consortium name="RefSeq"/>
        </authorList>
    </citation>
    <scope>IDENTIFICATION</scope>
</reference>
<protein>
    <submittedName>
        <fullName evidence="2">Protein sidekick-1-like</fullName>
    </submittedName>
</protein>
<gene>
    <name evidence="2" type="primary">LOC111821350</name>
</gene>
<sequence>MEGSMILDSGGFAALENHHHHLNVKCTFSKKNGTSSLPQPSQGRLRYSDKDICSKKNGAMLTRSMNLKEKSLDTAESKATNSDYKDELPKHSFINHYMSDPTYNNSWKHQTLAARPRCLTTMRSARRVSVHPASRQRSPCRAQVASTCPQAWSPVLTCCSLASPLLTGFSSFV</sequence>
<evidence type="ECO:0000313" key="1">
    <source>
        <dbReference type="Proteomes" id="UP000248480"/>
    </source>
</evidence>
<dbReference type="InParanoid" id="A0A2Y9R9L4"/>
<accession>A0A2Y9R9L4</accession>